<dbReference type="Pfam" id="PF13561">
    <property type="entry name" value="adh_short_C2"/>
    <property type="match status" value="1"/>
</dbReference>
<dbReference type="AlphaFoldDB" id="A0A9X2C0U9"/>
<accession>A0A9X2C0U9</accession>
<sequence length="252" mass="26001">MTDSPPRVLLITGASRGIGAACALRAAQAGWDVGVNFHRDEASAEQVAAQVRALGRRACALRADVAREGEIEAMFQRLDAELGPLGGLVNNAGIVDVAARVDEMSAARIARLFNVNVVGAFVCAREAVRRMSTRHGGRGGVIVNLSSAAARLGSPGIYVDYAASKAAIDNLTLGLAREVADEGIRVNGVRPGIIATDIHAASGMLQRAQAAVDAIPMKRLGTADEVAQAVAFLLSDAAGYMTGATLDVTGGR</sequence>
<dbReference type="PANTHER" id="PTHR43639">
    <property type="entry name" value="OXIDOREDUCTASE, SHORT-CHAIN DEHYDROGENASE/REDUCTASE FAMILY (AFU_ORTHOLOGUE AFUA_5G02870)"/>
    <property type="match status" value="1"/>
</dbReference>
<organism evidence="3 4">
    <name type="scientific">Scleromatobacter humisilvae</name>
    <dbReference type="NCBI Taxonomy" id="2897159"/>
    <lineage>
        <taxon>Bacteria</taxon>
        <taxon>Pseudomonadati</taxon>
        <taxon>Pseudomonadota</taxon>
        <taxon>Betaproteobacteria</taxon>
        <taxon>Burkholderiales</taxon>
        <taxon>Sphaerotilaceae</taxon>
        <taxon>Scleromatobacter</taxon>
    </lineage>
</organism>
<dbReference type="InterPro" id="IPR020904">
    <property type="entry name" value="Sc_DH/Rdtase_CS"/>
</dbReference>
<gene>
    <name evidence="3" type="ORF">LPC04_18005</name>
</gene>
<dbReference type="GO" id="GO:0016491">
    <property type="term" value="F:oxidoreductase activity"/>
    <property type="evidence" value="ECO:0007669"/>
    <property type="project" value="UniProtKB-KW"/>
</dbReference>
<dbReference type="Proteomes" id="UP001139353">
    <property type="component" value="Unassembled WGS sequence"/>
</dbReference>
<dbReference type="EMBL" id="JAJLJH010000005">
    <property type="protein sequence ID" value="MCK9687602.1"/>
    <property type="molecule type" value="Genomic_DNA"/>
</dbReference>
<dbReference type="SUPFAM" id="SSF51735">
    <property type="entry name" value="NAD(P)-binding Rossmann-fold domains"/>
    <property type="match status" value="1"/>
</dbReference>
<dbReference type="PROSITE" id="PS00061">
    <property type="entry name" value="ADH_SHORT"/>
    <property type="match status" value="1"/>
</dbReference>
<evidence type="ECO:0000256" key="1">
    <source>
        <dbReference type="ARBA" id="ARBA00006484"/>
    </source>
</evidence>
<dbReference type="RefSeq" id="WP_275683642.1">
    <property type="nucleotide sequence ID" value="NZ_JAJLJH010000005.1"/>
</dbReference>
<evidence type="ECO:0000256" key="2">
    <source>
        <dbReference type="ARBA" id="ARBA00023002"/>
    </source>
</evidence>
<dbReference type="PRINTS" id="PR00081">
    <property type="entry name" value="GDHRDH"/>
</dbReference>
<dbReference type="FunFam" id="3.40.50.720:FF:000173">
    <property type="entry name" value="3-oxoacyl-[acyl-carrier protein] reductase"/>
    <property type="match status" value="1"/>
</dbReference>
<dbReference type="PRINTS" id="PR00080">
    <property type="entry name" value="SDRFAMILY"/>
</dbReference>
<comment type="caution">
    <text evidence="3">The sequence shown here is derived from an EMBL/GenBank/DDBJ whole genome shotgun (WGS) entry which is preliminary data.</text>
</comment>
<protein>
    <submittedName>
        <fullName evidence="3">SDR family oxidoreductase</fullName>
    </submittedName>
</protein>
<dbReference type="Gene3D" id="3.40.50.720">
    <property type="entry name" value="NAD(P)-binding Rossmann-like Domain"/>
    <property type="match status" value="1"/>
</dbReference>
<evidence type="ECO:0000313" key="4">
    <source>
        <dbReference type="Proteomes" id="UP001139353"/>
    </source>
</evidence>
<evidence type="ECO:0000313" key="3">
    <source>
        <dbReference type="EMBL" id="MCK9687602.1"/>
    </source>
</evidence>
<keyword evidence="4" id="KW-1185">Reference proteome</keyword>
<keyword evidence="2" id="KW-0560">Oxidoreductase</keyword>
<reference evidence="3" key="1">
    <citation type="submission" date="2021-11" db="EMBL/GenBank/DDBJ databases">
        <title>BS-T2-15 a new species belonging to the Comamonadaceae family isolated from the soil of a French oak forest.</title>
        <authorList>
            <person name="Mieszkin S."/>
            <person name="Alain K."/>
        </authorList>
    </citation>
    <scope>NUCLEOTIDE SEQUENCE</scope>
    <source>
        <strain evidence="3">BS-T2-15</strain>
    </source>
</reference>
<proteinExistence type="inferred from homology"/>
<comment type="similarity">
    <text evidence="1">Belongs to the short-chain dehydrogenases/reductases (SDR) family.</text>
</comment>
<name>A0A9X2C0U9_9BURK</name>
<dbReference type="PANTHER" id="PTHR43639:SF1">
    <property type="entry name" value="SHORT-CHAIN DEHYDROGENASE_REDUCTASE FAMILY PROTEIN"/>
    <property type="match status" value="1"/>
</dbReference>
<dbReference type="InterPro" id="IPR002347">
    <property type="entry name" value="SDR_fam"/>
</dbReference>
<dbReference type="InterPro" id="IPR036291">
    <property type="entry name" value="NAD(P)-bd_dom_sf"/>
</dbReference>